<sequence length="107" mass="11828">MAVVEGLEILQRSSILGDFSPFLNDTRDSFSFESHLRRGSSSENDASFNPQDGVFYGRIARRPCGDFARDFYKTRSDHADDSSGPVSAFSGSPSSYDEAQKLLQLAH</sequence>
<evidence type="ECO:0000313" key="3">
    <source>
        <dbReference type="Proteomes" id="UP001345219"/>
    </source>
</evidence>
<gene>
    <name evidence="2" type="ORF">SAY87_018481</name>
</gene>
<name>A0AAN7QSU5_9MYRT</name>
<proteinExistence type="predicted"/>
<comment type="caution">
    <text evidence="2">The sequence shown here is derived from an EMBL/GenBank/DDBJ whole genome shotgun (WGS) entry which is preliminary data.</text>
</comment>
<evidence type="ECO:0000313" key="2">
    <source>
        <dbReference type="EMBL" id="KAK4778294.1"/>
    </source>
</evidence>
<feature type="region of interest" description="Disordered" evidence="1">
    <location>
        <begin position="75"/>
        <end position="95"/>
    </location>
</feature>
<keyword evidence="3" id="KW-1185">Reference proteome</keyword>
<organism evidence="2 3">
    <name type="scientific">Trapa incisa</name>
    <dbReference type="NCBI Taxonomy" id="236973"/>
    <lineage>
        <taxon>Eukaryota</taxon>
        <taxon>Viridiplantae</taxon>
        <taxon>Streptophyta</taxon>
        <taxon>Embryophyta</taxon>
        <taxon>Tracheophyta</taxon>
        <taxon>Spermatophyta</taxon>
        <taxon>Magnoliopsida</taxon>
        <taxon>eudicotyledons</taxon>
        <taxon>Gunneridae</taxon>
        <taxon>Pentapetalae</taxon>
        <taxon>rosids</taxon>
        <taxon>malvids</taxon>
        <taxon>Myrtales</taxon>
        <taxon>Lythraceae</taxon>
        <taxon>Trapa</taxon>
    </lineage>
</organism>
<dbReference type="EMBL" id="JAXIOK010000002">
    <property type="protein sequence ID" value="KAK4778294.1"/>
    <property type="molecule type" value="Genomic_DNA"/>
</dbReference>
<evidence type="ECO:0000256" key="1">
    <source>
        <dbReference type="SAM" id="MobiDB-lite"/>
    </source>
</evidence>
<accession>A0AAN7QSU5</accession>
<protein>
    <submittedName>
        <fullName evidence="2">Uncharacterized protein</fullName>
    </submittedName>
</protein>
<reference evidence="2 3" key="1">
    <citation type="journal article" date="2023" name="Hortic Res">
        <title>Pangenome of water caltrop reveals structural variations and asymmetric subgenome divergence after allopolyploidization.</title>
        <authorList>
            <person name="Zhang X."/>
            <person name="Chen Y."/>
            <person name="Wang L."/>
            <person name="Yuan Y."/>
            <person name="Fang M."/>
            <person name="Shi L."/>
            <person name="Lu R."/>
            <person name="Comes H.P."/>
            <person name="Ma Y."/>
            <person name="Chen Y."/>
            <person name="Huang G."/>
            <person name="Zhou Y."/>
            <person name="Zheng Z."/>
            <person name="Qiu Y."/>
        </authorList>
    </citation>
    <scope>NUCLEOTIDE SEQUENCE [LARGE SCALE GENOMIC DNA]</scope>
    <source>
        <tissue evidence="2">Roots</tissue>
    </source>
</reference>
<dbReference type="AlphaFoldDB" id="A0AAN7QSU5"/>
<dbReference type="Proteomes" id="UP001345219">
    <property type="component" value="Chromosome 14"/>
</dbReference>